<name>A0A1F5XGM6_9BACT</name>
<evidence type="ECO:0000259" key="1">
    <source>
        <dbReference type="Pfam" id="PF00534"/>
    </source>
</evidence>
<evidence type="ECO:0000313" key="3">
    <source>
        <dbReference type="Proteomes" id="UP000177346"/>
    </source>
</evidence>
<dbReference type="Proteomes" id="UP000177346">
    <property type="component" value="Unassembled WGS sequence"/>
</dbReference>
<comment type="caution">
    <text evidence="2">The sequence shown here is derived from an EMBL/GenBank/DDBJ whole genome shotgun (WGS) entry which is preliminary data.</text>
</comment>
<accession>A0A1F5XGM6</accession>
<organism evidence="2 3">
    <name type="scientific">Candidatus Giovannonibacteria bacterium RIFCSPLOWO2_01_FULL_46_32</name>
    <dbReference type="NCBI Taxonomy" id="1798353"/>
    <lineage>
        <taxon>Bacteria</taxon>
        <taxon>Candidatus Giovannoniibacteriota</taxon>
    </lineage>
</organism>
<proteinExistence type="predicted"/>
<dbReference type="Gene3D" id="3.40.50.2000">
    <property type="entry name" value="Glycogen Phosphorylase B"/>
    <property type="match status" value="2"/>
</dbReference>
<dbReference type="PANTHER" id="PTHR45947:SF3">
    <property type="entry name" value="SULFOQUINOVOSYL TRANSFERASE SQD2"/>
    <property type="match status" value="1"/>
</dbReference>
<dbReference type="PANTHER" id="PTHR45947">
    <property type="entry name" value="SULFOQUINOVOSYL TRANSFERASE SQD2"/>
    <property type="match status" value="1"/>
</dbReference>
<sequence length="332" mass="37314">MNLLIFTQKVDKEDDNLGFFHRWLEELAERADKVFVVANFIGKYSLPANVQVFSLGKEKKIGRIMRYINFYKYLFSALPKADAVFVHMIQIWVILAWPAAAIFKKKIYLWYTHKSVTSSLRLAEKLVAKIFTASPESCRLRSKKIMVTGHGIDTERFKPKNMLKTGALKLLSVGRITPSKDYEFILEVVSLASGNAVLDIVGEPITKADVTYKRKLEMLVLEKNLRGRVIFLGAKNQDEMQDIYNSHDILLHASETGSMDKVVLEAMSCGLPIITTSEAFKSLLAVLPKDAAVIAGKIVQTAGAGKNLALRELVIKNHNLENLIETIIANMR</sequence>
<reference evidence="2 3" key="1">
    <citation type="journal article" date="2016" name="Nat. Commun.">
        <title>Thousands of microbial genomes shed light on interconnected biogeochemical processes in an aquifer system.</title>
        <authorList>
            <person name="Anantharaman K."/>
            <person name="Brown C.T."/>
            <person name="Hug L.A."/>
            <person name="Sharon I."/>
            <person name="Castelle C.J."/>
            <person name="Probst A.J."/>
            <person name="Thomas B.C."/>
            <person name="Singh A."/>
            <person name="Wilkins M.J."/>
            <person name="Karaoz U."/>
            <person name="Brodie E.L."/>
            <person name="Williams K.H."/>
            <person name="Hubbard S.S."/>
            <person name="Banfield J.F."/>
        </authorList>
    </citation>
    <scope>NUCLEOTIDE SEQUENCE [LARGE SCALE GENOMIC DNA]</scope>
</reference>
<dbReference type="CDD" id="cd03801">
    <property type="entry name" value="GT4_PimA-like"/>
    <property type="match status" value="1"/>
</dbReference>
<dbReference type="Pfam" id="PF00534">
    <property type="entry name" value="Glycos_transf_1"/>
    <property type="match status" value="1"/>
</dbReference>
<gene>
    <name evidence="2" type="ORF">A3B19_01485</name>
</gene>
<evidence type="ECO:0000313" key="2">
    <source>
        <dbReference type="EMBL" id="OGF87085.1"/>
    </source>
</evidence>
<feature type="domain" description="Glycosyl transferase family 1" evidence="1">
    <location>
        <begin position="154"/>
        <end position="277"/>
    </location>
</feature>
<dbReference type="GO" id="GO:0016757">
    <property type="term" value="F:glycosyltransferase activity"/>
    <property type="evidence" value="ECO:0007669"/>
    <property type="project" value="InterPro"/>
</dbReference>
<dbReference type="EMBL" id="MFIF01000009">
    <property type="protein sequence ID" value="OGF87085.1"/>
    <property type="molecule type" value="Genomic_DNA"/>
</dbReference>
<protein>
    <recommendedName>
        <fullName evidence="1">Glycosyl transferase family 1 domain-containing protein</fullName>
    </recommendedName>
</protein>
<dbReference type="AlphaFoldDB" id="A0A1F5XGM6"/>
<dbReference type="InterPro" id="IPR050194">
    <property type="entry name" value="Glycosyltransferase_grp1"/>
</dbReference>
<dbReference type="SUPFAM" id="SSF53756">
    <property type="entry name" value="UDP-Glycosyltransferase/glycogen phosphorylase"/>
    <property type="match status" value="1"/>
</dbReference>
<dbReference type="InterPro" id="IPR001296">
    <property type="entry name" value="Glyco_trans_1"/>
</dbReference>